<organism evidence="1 2">
    <name type="scientific">Chryseobacterium gleum</name>
    <name type="common">Flavobacterium gleum</name>
    <dbReference type="NCBI Taxonomy" id="250"/>
    <lineage>
        <taxon>Bacteria</taxon>
        <taxon>Pseudomonadati</taxon>
        <taxon>Bacteroidota</taxon>
        <taxon>Flavobacteriia</taxon>
        <taxon>Flavobacteriales</taxon>
        <taxon>Weeksellaceae</taxon>
        <taxon>Chryseobacterium group</taxon>
        <taxon>Chryseobacterium</taxon>
    </lineage>
</organism>
<dbReference type="KEGG" id="cgle:NCTC11432_01687"/>
<dbReference type="EMBL" id="LR134289">
    <property type="protein sequence ID" value="VEE06523.1"/>
    <property type="molecule type" value="Genomic_DNA"/>
</dbReference>
<dbReference type="STRING" id="525257.HMPREF0204_12773"/>
<protein>
    <submittedName>
        <fullName evidence="1">Uncharacterized protein</fullName>
    </submittedName>
</protein>
<proteinExistence type="predicted"/>
<dbReference type="RefSeq" id="WP_002977954.1">
    <property type="nucleotide sequence ID" value="NZ_CP068486.1"/>
</dbReference>
<dbReference type="AlphaFoldDB" id="A0A448B0V8"/>
<accession>A0A448B0V8</accession>
<sequence length="158" mass="17459">MMNIQLILFTVILGTSATSCIHRNNSENNTSNITTTVQQQKIERIQLVERTRGFSKSIIVTPSSKESNINEEITNTKIAPAEWKTFSQLAAAIDLPKIAELKSPTTGRHSDQAMITSIIITSDGKEYTSSDFDSGHPPKELEALYNAINGPKRIDPNK</sequence>
<evidence type="ECO:0000313" key="2">
    <source>
        <dbReference type="Proteomes" id="UP000279227"/>
    </source>
</evidence>
<gene>
    <name evidence="1" type="ORF">NCTC11432_01687</name>
</gene>
<dbReference type="OrthoDB" id="1446480at2"/>
<dbReference type="Proteomes" id="UP000279227">
    <property type="component" value="Chromosome"/>
</dbReference>
<name>A0A448B0V8_CHRGE</name>
<dbReference type="GeneID" id="93021186"/>
<reference evidence="1 2" key="1">
    <citation type="submission" date="2018-12" db="EMBL/GenBank/DDBJ databases">
        <authorList>
            <consortium name="Pathogen Informatics"/>
        </authorList>
    </citation>
    <scope>NUCLEOTIDE SEQUENCE [LARGE SCALE GENOMIC DNA]</scope>
    <source>
        <strain evidence="1 2">NCTC11432</strain>
    </source>
</reference>
<evidence type="ECO:0000313" key="1">
    <source>
        <dbReference type="EMBL" id="VEE06523.1"/>
    </source>
</evidence>